<proteinExistence type="predicted"/>
<dbReference type="Proteomes" id="UP001627408">
    <property type="component" value="Unassembled WGS sequence"/>
</dbReference>
<evidence type="ECO:0000313" key="1">
    <source>
        <dbReference type="EMBL" id="MFL4472281.1"/>
    </source>
</evidence>
<comment type="caution">
    <text evidence="1">The sequence shown here is derived from an EMBL/GenBank/DDBJ whole genome shotgun (WGS) entry which is preliminary data.</text>
</comment>
<name>A0ABW8UZ03_9RHOB</name>
<accession>A0ABW8UZ03</accession>
<dbReference type="RefSeq" id="WP_407594437.1">
    <property type="nucleotide sequence ID" value="NZ_JBHDIY010000004.1"/>
</dbReference>
<dbReference type="EMBL" id="JBHDIY010000004">
    <property type="protein sequence ID" value="MFL4472281.1"/>
    <property type="molecule type" value="Genomic_DNA"/>
</dbReference>
<organism evidence="1 2">
    <name type="scientific">Tateyamaria armeniaca</name>
    <dbReference type="NCBI Taxonomy" id="2518930"/>
    <lineage>
        <taxon>Bacteria</taxon>
        <taxon>Pseudomonadati</taxon>
        <taxon>Pseudomonadota</taxon>
        <taxon>Alphaproteobacteria</taxon>
        <taxon>Rhodobacterales</taxon>
        <taxon>Roseobacteraceae</taxon>
        <taxon>Tateyamaria</taxon>
    </lineage>
</organism>
<gene>
    <name evidence="1" type="ORF">ACERZ8_21240</name>
</gene>
<dbReference type="InterPro" id="IPR010344">
    <property type="entry name" value="YbjH"/>
</dbReference>
<dbReference type="Pfam" id="PF06082">
    <property type="entry name" value="YjbH"/>
    <property type="match status" value="1"/>
</dbReference>
<reference evidence="1 2" key="1">
    <citation type="submission" date="2024-08" db="EMBL/GenBank/DDBJ databases">
        <title>Tateyamaria sp. nov., isolated from marine algae.</title>
        <authorList>
            <person name="Choi B.J."/>
            <person name="Kim J.M."/>
            <person name="Lee J.K."/>
            <person name="Choi D.G."/>
            <person name="Bayburt H."/>
            <person name="Baek J.H."/>
            <person name="Han D.M."/>
            <person name="Jeon C.O."/>
        </authorList>
    </citation>
    <scope>NUCLEOTIDE SEQUENCE [LARGE SCALE GENOMIC DNA]</scope>
    <source>
        <strain evidence="1 2">KMU-156</strain>
    </source>
</reference>
<protein>
    <submittedName>
        <fullName evidence="1">YjbH domain-containing protein</fullName>
    </submittedName>
</protein>
<sequence>MPRLYGSFRYGAIREFSGRAENNGDLFDRSFDIHYQLAFETDRRPALAFGLRDFGGTGVLSGEYFVATKTFGDRLTVTGGMGWGRLAQRGSFRNPLAEFAGRFENRPNANEGGINTTGQLDFGAWFRGPRRPFRRGWNTVRPTV</sequence>
<evidence type="ECO:0000313" key="2">
    <source>
        <dbReference type="Proteomes" id="UP001627408"/>
    </source>
</evidence>
<keyword evidence="2" id="KW-1185">Reference proteome</keyword>